<dbReference type="RefSeq" id="WP_390359419.1">
    <property type="nucleotide sequence ID" value="NZ_JBHTKJ010000007.1"/>
</dbReference>
<dbReference type="InterPro" id="IPR058031">
    <property type="entry name" value="AAA_lid_NorR"/>
</dbReference>
<dbReference type="InterPro" id="IPR003593">
    <property type="entry name" value="AAA+_ATPase"/>
</dbReference>
<gene>
    <name evidence="4" type="ORF">ACFQ3N_03050</name>
</gene>
<dbReference type="Proteomes" id="UP001597040">
    <property type="component" value="Unassembled WGS sequence"/>
</dbReference>
<dbReference type="PROSITE" id="PS50045">
    <property type="entry name" value="SIGMA54_INTERACT_4"/>
    <property type="match status" value="1"/>
</dbReference>
<dbReference type="PANTHER" id="PTHR32071">
    <property type="entry name" value="TRANSCRIPTIONAL REGULATORY PROTEIN"/>
    <property type="match status" value="1"/>
</dbReference>
<dbReference type="SUPFAM" id="SSF52540">
    <property type="entry name" value="P-loop containing nucleoside triphosphate hydrolases"/>
    <property type="match status" value="1"/>
</dbReference>
<feature type="domain" description="Sigma-54 factor interaction" evidence="3">
    <location>
        <begin position="220"/>
        <end position="442"/>
    </location>
</feature>
<organism evidence="4 5">
    <name type="scientific">Virgibacillus byunsanensis</name>
    <dbReference type="NCBI Taxonomy" id="570945"/>
    <lineage>
        <taxon>Bacteria</taxon>
        <taxon>Bacillati</taxon>
        <taxon>Bacillota</taxon>
        <taxon>Bacilli</taxon>
        <taxon>Bacillales</taxon>
        <taxon>Bacillaceae</taxon>
        <taxon>Virgibacillus</taxon>
    </lineage>
</organism>
<dbReference type="Pfam" id="PF08461">
    <property type="entry name" value="WHD_RNase_R"/>
    <property type="match status" value="1"/>
</dbReference>
<dbReference type="Pfam" id="PF00158">
    <property type="entry name" value="Sigma54_activat"/>
    <property type="match status" value="1"/>
</dbReference>
<protein>
    <submittedName>
        <fullName evidence="4">Sigma 54-interacting transcriptional regulator</fullName>
    </submittedName>
</protein>
<dbReference type="Gene3D" id="1.10.8.60">
    <property type="match status" value="1"/>
</dbReference>
<sequence length="568" mass="64965">MVCAKVNIIAIQERYLETITKQVKEVLGDKIIINSITVKDLQINTVKSGDIVVISNSQIKGLVTQLIPKDCQIIIAKRDINYTNTRELLKLPPGQHILVVNDNKNNAVETVQSLREIVFEHDYQAYLPEETISKTIDYIVTPGESHLLPQGLSNVIDIGARLLDISTFEELVNLLKIEYPKSQIVKRYFKACVSLSCNYNTEIKSSKDIQNVAQYHFEDIISVSKSMNEAVKLAKRYSMDSNAIHIHLEGDPGTGKSMFAQAIHNHSNMEKHSFISVNCNSRNFDIVENELFGSDYGEEASYGVFELAENGTVCIEEIGELPLSLQERLLRTFQEGEFLSSARNEPMPLRCRVITTNSKSCKELVKDGLFLQELYNLLSDNSLKVPALSERMEDLVPLIDNVKQRIKRSDIEFTNEVITFFKEYNWESNVKELYNVITYLSFLEEDPIGMEFLPFHLRSKTDEKKFNKINVNNQIISSIEEHGFLDESIEILNTFYEGKKIYASYGRKALKKRLEEKGLNLSEQQLRMRLEVLHELGLTIVRQGRAGSTISRKGEEFIQDYTKTKIYS</sequence>
<evidence type="ECO:0000313" key="5">
    <source>
        <dbReference type="Proteomes" id="UP001597040"/>
    </source>
</evidence>
<dbReference type="CDD" id="cd00009">
    <property type="entry name" value="AAA"/>
    <property type="match status" value="1"/>
</dbReference>
<keyword evidence="1" id="KW-0547">Nucleotide-binding</keyword>
<reference evidence="5" key="1">
    <citation type="journal article" date="2019" name="Int. J. Syst. Evol. Microbiol.">
        <title>The Global Catalogue of Microorganisms (GCM) 10K type strain sequencing project: providing services to taxonomists for standard genome sequencing and annotation.</title>
        <authorList>
            <consortium name="The Broad Institute Genomics Platform"/>
            <consortium name="The Broad Institute Genome Sequencing Center for Infectious Disease"/>
            <person name="Wu L."/>
            <person name="Ma J."/>
        </authorList>
    </citation>
    <scope>NUCLEOTIDE SEQUENCE [LARGE SCALE GENOMIC DNA]</scope>
    <source>
        <strain evidence="5">CCUG 56754</strain>
    </source>
</reference>
<evidence type="ECO:0000313" key="4">
    <source>
        <dbReference type="EMBL" id="MFD1037403.1"/>
    </source>
</evidence>
<dbReference type="InterPro" id="IPR013668">
    <property type="entry name" value="RNase_R_HTH_12"/>
</dbReference>
<name>A0ABW3LG85_9BACI</name>
<dbReference type="InterPro" id="IPR002078">
    <property type="entry name" value="Sigma_54_int"/>
</dbReference>
<accession>A0ABW3LG85</accession>
<proteinExistence type="predicted"/>
<dbReference type="Gene3D" id="3.40.50.300">
    <property type="entry name" value="P-loop containing nucleotide triphosphate hydrolases"/>
    <property type="match status" value="1"/>
</dbReference>
<evidence type="ECO:0000259" key="3">
    <source>
        <dbReference type="PROSITE" id="PS50045"/>
    </source>
</evidence>
<dbReference type="InterPro" id="IPR027417">
    <property type="entry name" value="P-loop_NTPase"/>
</dbReference>
<evidence type="ECO:0000256" key="1">
    <source>
        <dbReference type="ARBA" id="ARBA00022741"/>
    </source>
</evidence>
<dbReference type="SMART" id="SM00382">
    <property type="entry name" value="AAA"/>
    <property type="match status" value="1"/>
</dbReference>
<keyword evidence="5" id="KW-1185">Reference proteome</keyword>
<dbReference type="Pfam" id="PF25601">
    <property type="entry name" value="AAA_lid_14"/>
    <property type="match status" value="1"/>
</dbReference>
<evidence type="ECO:0000256" key="2">
    <source>
        <dbReference type="ARBA" id="ARBA00022840"/>
    </source>
</evidence>
<dbReference type="EMBL" id="JBHTKJ010000007">
    <property type="protein sequence ID" value="MFD1037403.1"/>
    <property type="molecule type" value="Genomic_DNA"/>
</dbReference>
<keyword evidence="2" id="KW-0067">ATP-binding</keyword>
<comment type="caution">
    <text evidence="4">The sequence shown here is derived from an EMBL/GenBank/DDBJ whole genome shotgun (WGS) entry which is preliminary data.</text>
</comment>